<dbReference type="EMBL" id="SOBK01000011">
    <property type="protein sequence ID" value="TDT86825.1"/>
    <property type="molecule type" value="Genomic_DNA"/>
</dbReference>
<dbReference type="AlphaFoldDB" id="A0A126QSG8"/>
<dbReference type="EMBL" id="CP014206">
    <property type="protein sequence ID" value="AMK12699.1"/>
    <property type="molecule type" value="Genomic_DNA"/>
</dbReference>
<dbReference type="Proteomes" id="UP000295506">
    <property type="component" value="Unassembled WGS sequence"/>
</dbReference>
<name>A0A126QSG8_9BACT</name>
<feature type="domain" description="SHOCT" evidence="2">
    <location>
        <begin position="60"/>
        <end position="86"/>
    </location>
</feature>
<dbReference type="InterPro" id="IPR018649">
    <property type="entry name" value="SHOCT"/>
</dbReference>
<protein>
    <submittedName>
        <fullName evidence="4">Membrane protein</fullName>
    </submittedName>
</protein>
<sequence>MINWMRFLPAAQAGGGGPSGWDGHMMYSPFGGFSMILILGVLVVFVVLALRRGDGGREETPLAILKRRYAKGEIDKEEFERMKRELGE</sequence>
<evidence type="ECO:0000313" key="4">
    <source>
        <dbReference type="EMBL" id="TDT86825.1"/>
    </source>
</evidence>
<organism evidence="4 6">
    <name type="scientific">Pseudodesulfovibrio indicus</name>
    <dbReference type="NCBI Taxonomy" id="1716143"/>
    <lineage>
        <taxon>Bacteria</taxon>
        <taxon>Pseudomonadati</taxon>
        <taxon>Thermodesulfobacteriota</taxon>
        <taxon>Desulfovibrionia</taxon>
        <taxon>Desulfovibrionales</taxon>
        <taxon>Desulfovibrionaceae</taxon>
    </lineage>
</organism>
<keyword evidence="1" id="KW-0472">Membrane</keyword>
<dbReference type="RefSeq" id="WP_066806541.1">
    <property type="nucleotide sequence ID" value="NZ_CP014206.1"/>
</dbReference>
<gene>
    <name evidence="3" type="ORF">AWY79_17095</name>
    <name evidence="4" type="ORF">EDC59_111143</name>
</gene>
<keyword evidence="1" id="KW-1133">Transmembrane helix</keyword>
<proteinExistence type="predicted"/>
<dbReference type="Pfam" id="PF09851">
    <property type="entry name" value="SHOCT"/>
    <property type="match status" value="1"/>
</dbReference>
<evidence type="ECO:0000259" key="2">
    <source>
        <dbReference type="Pfam" id="PF09851"/>
    </source>
</evidence>
<dbReference type="Proteomes" id="UP000055611">
    <property type="component" value="Chromosome"/>
</dbReference>
<evidence type="ECO:0000313" key="3">
    <source>
        <dbReference type="EMBL" id="AMK12699.1"/>
    </source>
</evidence>
<accession>A0A126QSG8</accession>
<evidence type="ECO:0000256" key="1">
    <source>
        <dbReference type="SAM" id="Phobius"/>
    </source>
</evidence>
<reference evidence="3 5" key="1">
    <citation type="journal article" date="2016" name="Front. Microbiol.">
        <title>Genome Sequence of the Piezophilic, Mesophilic Sulfate-Reducing Bacterium Desulfovibrio indicus J2T.</title>
        <authorList>
            <person name="Cao J."/>
            <person name="Maignien L."/>
            <person name="Shao Z."/>
            <person name="Alain K."/>
            <person name="Jebbar M."/>
        </authorList>
    </citation>
    <scope>NUCLEOTIDE SEQUENCE [LARGE SCALE GENOMIC DNA]</scope>
    <source>
        <strain evidence="3 5">J2</strain>
    </source>
</reference>
<dbReference type="KEGG" id="dej:AWY79_17095"/>
<keyword evidence="5" id="KW-1185">Reference proteome</keyword>
<evidence type="ECO:0000313" key="6">
    <source>
        <dbReference type="Proteomes" id="UP000295506"/>
    </source>
</evidence>
<evidence type="ECO:0000313" key="5">
    <source>
        <dbReference type="Proteomes" id="UP000055611"/>
    </source>
</evidence>
<reference evidence="4 6" key="2">
    <citation type="submission" date="2019-03" db="EMBL/GenBank/DDBJ databases">
        <title>Genomic Encyclopedia of Type Strains, Phase IV (KMG-IV): sequencing the most valuable type-strain genomes for metagenomic binning, comparative biology and taxonomic classification.</title>
        <authorList>
            <person name="Goeker M."/>
        </authorList>
    </citation>
    <scope>NUCLEOTIDE SEQUENCE [LARGE SCALE GENOMIC DNA]</scope>
    <source>
        <strain evidence="4 6">DSM 101483</strain>
    </source>
</reference>
<feature type="transmembrane region" description="Helical" evidence="1">
    <location>
        <begin position="30"/>
        <end position="50"/>
    </location>
</feature>
<keyword evidence="1" id="KW-0812">Transmembrane</keyword>